<protein>
    <submittedName>
        <fullName evidence="2">Uncharacterized protein</fullName>
    </submittedName>
</protein>
<evidence type="ECO:0000256" key="1">
    <source>
        <dbReference type="SAM" id="MobiDB-lite"/>
    </source>
</evidence>
<gene>
    <name evidence="2" type="ORF">HZH68_016784</name>
</gene>
<dbReference type="EMBL" id="JACSDZ010000024">
    <property type="protein sequence ID" value="KAF7379836.1"/>
    <property type="molecule type" value="Genomic_DNA"/>
</dbReference>
<sequence length="67" mass="8491">MYDSNRTFTNFILFTRAIFQRSLTYPSPSLHHRHHHRRHHHHHHHHHHLHRCYRRRPRSSTILHITE</sequence>
<feature type="region of interest" description="Disordered" evidence="1">
    <location>
        <begin position="29"/>
        <end position="67"/>
    </location>
</feature>
<evidence type="ECO:0000313" key="3">
    <source>
        <dbReference type="Proteomes" id="UP000617340"/>
    </source>
</evidence>
<organism evidence="2 3">
    <name type="scientific">Vespula germanica</name>
    <name type="common">German yellow jacket</name>
    <name type="synonym">Paravespula germanica</name>
    <dbReference type="NCBI Taxonomy" id="30212"/>
    <lineage>
        <taxon>Eukaryota</taxon>
        <taxon>Metazoa</taxon>
        <taxon>Ecdysozoa</taxon>
        <taxon>Arthropoda</taxon>
        <taxon>Hexapoda</taxon>
        <taxon>Insecta</taxon>
        <taxon>Pterygota</taxon>
        <taxon>Neoptera</taxon>
        <taxon>Endopterygota</taxon>
        <taxon>Hymenoptera</taxon>
        <taxon>Apocrita</taxon>
        <taxon>Aculeata</taxon>
        <taxon>Vespoidea</taxon>
        <taxon>Vespidae</taxon>
        <taxon>Vespinae</taxon>
        <taxon>Vespula</taxon>
    </lineage>
</organism>
<feature type="compositionally biased region" description="Basic residues" evidence="1">
    <location>
        <begin position="30"/>
        <end position="58"/>
    </location>
</feature>
<dbReference type="Proteomes" id="UP000617340">
    <property type="component" value="Unassembled WGS sequence"/>
</dbReference>
<reference evidence="2" key="1">
    <citation type="journal article" date="2020" name="G3 (Bethesda)">
        <title>High-Quality Assemblies for Three Invasive Social Wasps from the &lt;i&gt;Vespula&lt;/i&gt; Genus.</title>
        <authorList>
            <person name="Harrop T.W.R."/>
            <person name="Guhlin J."/>
            <person name="McLaughlin G.M."/>
            <person name="Permina E."/>
            <person name="Stockwell P."/>
            <person name="Gilligan J."/>
            <person name="Le Lec M.F."/>
            <person name="Gruber M.A.M."/>
            <person name="Quinn O."/>
            <person name="Lovegrove M."/>
            <person name="Duncan E.J."/>
            <person name="Remnant E.J."/>
            <person name="Van Eeckhoven J."/>
            <person name="Graham B."/>
            <person name="Knapp R.A."/>
            <person name="Langford K.W."/>
            <person name="Kronenberg Z."/>
            <person name="Press M.O."/>
            <person name="Eacker S.M."/>
            <person name="Wilson-Rankin E.E."/>
            <person name="Purcell J."/>
            <person name="Lester P.J."/>
            <person name="Dearden P.K."/>
        </authorList>
    </citation>
    <scope>NUCLEOTIDE SEQUENCE</scope>
    <source>
        <strain evidence="2">Linc-1</strain>
    </source>
</reference>
<proteinExistence type="predicted"/>
<comment type="caution">
    <text evidence="2">The sequence shown here is derived from an EMBL/GenBank/DDBJ whole genome shotgun (WGS) entry which is preliminary data.</text>
</comment>
<evidence type="ECO:0000313" key="2">
    <source>
        <dbReference type="EMBL" id="KAF7379836.1"/>
    </source>
</evidence>
<dbReference type="AlphaFoldDB" id="A0A834J034"/>
<name>A0A834J034_VESGE</name>
<keyword evidence="3" id="KW-1185">Reference proteome</keyword>
<accession>A0A834J034</accession>